<dbReference type="OrthoDB" id="5879561at2"/>
<accession>A0A7J5B0N0</accession>
<comment type="caution">
    <text evidence="2">The sequence shown here is derived from an EMBL/GenBank/DDBJ whole genome shotgun (WGS) entry which is preliminary data.</text>
</comment>
<reference evidence="2 3" key="1">
    <citation type="submission" date="2019-09" db="EMBL/GenBank/DDBJ databases">
        <title>Phylogeny of genus Pseudoclavibacter and closely related genus.</title>
        <authorList>
            <person name="Li Y."/>
        </authorList>
    </citation>
    <scope>NUCLEOTIDE SEQUENCE [LARGE SCALE GENOMIC DNA]</scope>
    <source>
        <strain evidence="2 3">THG-MD12</strain>
    </source>
</reference>
<dbReference type="Proteomes" id="UP000490386">
    <property type="component" value="Unassembled WGS sequence"/>
</dbReference>
<sequence>MTHHVLEPEATGTVGDGAVWTQDASGSRTQADPLRCEFAGWLGDELVGVHPDFIVAGSLADALRASDLTGFELREAVVTTSPEFVSYAGGLPQRWERLDPTGRADGNDDFAQRDGMLLVSERALALLNEHRIVEASVTGAEDTDQTARFIRQRDAARTKVQERARAEREAEADAGAQEAARVTELLASRRGTLTEPPTMRANADPKRRISGDVTLAAAALGGTIDDDSTLAVLNLIDGSLVVNGFGTKYCSYESADRSLQVHLDRGVVKYIEYVIKPHYNAPKANYRRTGHIIDGLEMFTREAVLERLGEPKAVRTGKRTAKTADEYRLGRKLVFFLWDGEEHRAATVRVGRK</sequence>
<evidence type="ECO:0000313" key="3">
    <source>
        <dbReference type="Proteomes" id="UP000490386"/>
    </source>
</evidence>
<dbReference type="EMBL" id="WBJX01000003">
    <property type="protein sequence ID" value="KAB1637473.1"/>
    <property type="molecule type" value="Genomic_DNA"/>
</dbReference>
<gene>
    <name evidence="2" type="ORF">F8O03_09570</name>
</gene>
<evidence type="ECO:0000256" key="1">
    <source>
        <dbReference type="SAM" id="MobiDB-lite"/>
    </source>
</evidence>
<feature type="region of interest" description="Disordered" evidence="1">
    <location>
        <begin position="1"/>
        <end position="26"/>
    </location>
</feature>
<dbReference type="RefSeq" id="WP_151423686.1">
    <property type="nucleotide sequence ID" value="NZ_WBJX01000003.1"/>
</dbReference>
<dbReference type="AlphaFoldDB" id="A0A7J5B0N0"/>
<evidence type="ECO:0000313" key="2">
    <source>
        <dbReference type="EMBL" id="KAB1637473.1"/>
    </source>
</evidence>
<protein>
    <submittedName>
        <fullName evidence="2">Uncharacterized protein</fullName>
    </submittedName>
</protein>
<name>A0A7J5B0N0_9MICO</name>
<organism evidence="2 3">
    <name type="scientific">Pseudoclavibacter terrae</name>
    <dbReference type="NCBI Taxonomy" id="1530195"/>
    <lineage>
        <taxon>Bacteria</taxon>
        <taxon>Bacillati</taxon>
        <taxon>Actinomycetota</taxon>
        <taxon>Actinomycetes</taxon>
        <taxon>Micrococcales</taxon>
        <taxon>Microbacteriaceae</taxon>
        <taxon>Pseudoclavibacter</taxon>
    </lineage>
</organism>
<proteinExistence type="predicted"/>
<keyword evidence="3" id="KW-1185">Reference proteome</keyword>